<dbReference type="InterPro" id="IPR006279">
    <property type="entry name" value="SoxD"/>
</dbReference>
<dbReference type="InterPro" id="IPR038561">
    <property type="entry name" value="SoxD_sf"/>
</dbReference>
<name>A0ABX0YHH2_9PSED</name>
<dbReference type="Pfam" id="PF04267">
    <property type="entry name" value="SoxD"/>
    <property type="match status" value="1"/>
</dbReference>
<dbReference type="NCBIfam" id="TIGR01374">
    <property type="entry name" value="soxD"/>
    <property type="match status" value="1"/>
</dbReference>
<organism evidence="1 2">
    <name type="scientific">Pseudomonas quercus</name>
    <dbReference type="NCBI Taxonomy" id="2722792"/>
    <lineage>
        <taxon>Bacteria</taxon>
        <taxon>Pseudomonadati</taxon>
        <taxon>Pseudomonadota</taxon>
        <taxon>Gammaproteobacteria</taxon>
        <taxon>Pseudomonadales</taxon>
        <taxon>Pseudomonadaceae</taxon>
        <taxon>Pseudomonas</taxon>
    </lineage>
</organism>
<reference evidence="1 2" key="1">
    <citation type="submission" date="2020-03" db="EMBL/GenBank/DDBJ databases">
        <authorList>
            <person name="Wang L."/>
            <person name="He N."/>
            <person name="Li Y."/>
            <person name="Fang Y."/>
            <person name="Zhang F."/>
        </authorList>
    </citation>
    <scope>NUCLEOTIDE SEQUENCE [LARGE SCALE GENOMIC DNA]</scope>
    <source>
        <strain evidence="2">hsmgli-8</strain>
    </source>
</reference>
<dbReference type="Gene3D" id="3.30.2270.10">
    <property type="entry name" value="Folate-binding superfamily"/>
    <property type="match status" value="1"/>
</dbReference>
<gene>
    <name evidence="1" type="ORF">HBH25_18705</name>
</gene>
<comment type="caution">
    <text evidence="1">The sequence shown here is derived from an EMBL/GenBank/DDBJ whole genome shotgun (WGS) entry which is preliminary data.</text>
</comment>
<proteinExistence type="predicted"/>
<sequence length="99" mass="11562">MLYIFCPYCGEHRSEEEYQVAGQAHIPRPLDPAACTDEQWGDYMFFRDNVRGIHHELWLHATGCRRYFNMSRNTLTYEILETYPIGATPQFTAAKGEQV</sequence>
<protein>
    <submittedName>
        <fullName evidence="1">Sarcosine oxidase subunit delta</fullName>
    </submittedName>
</protein>
<keyword evidence="2" id="KW-1185">Reference proteome</keyword>
<dbReference type="Proteomes" id="UP000746535">
    <property type="component" value="Unassembled WGS sequence"/>
</dbReference>
<dbReference type="EMBL" id="JAAVJI010000013">
    <property type="protein sequence ID" value="NJP02878.1"/>
    <property type="molecule type" value="Genomic_DNA"/>
</dbReference>
<dbReference type="RefSeq" id="WP_168085451.1">
    <property type="nucleotide sequence ID" value="NZ_JAAVJI010000013.1"/>
</dbReference>
<accession>A0ABX0YHH2</accession>
<evidence type="ECO:0000313" key="1">
    <source>
        <dbReference type="EMBL" id="NJP02878.1"/>
    </source>
</evidence>
<evidence type="ECO:0000313" key="2">
    <source>
        <dbReference type="Proteomes" id="UP000746535"/>
    </source>
</evidence>